<organism evidence="1 2">
    <name type="scientific">Cutaneotrichosporon spelunceum</name>
    <dbReference type="NCBI Taxonomy" id="1672016"/>
    <lineage>
        <taxon>Eukaryota</taxon>
        <taxon>Fungi</taxon>
        <taxon>Dikarya</taxon>
        <taxon>Basidiomycota</taxon>
        <taxon>Agaricomycotina</taxon>
        <taxon>Tremellomycetes</taxon>
        <taxon>Trichosporonales</taxon>
        <taxon>Trichosporonaceae</taxon>
        <taxon>Cutaneotrichosporon</taxon>
    </lineage>
</organism>
<comment type="caution">
    <text evidence="1">The sequence shown here is derived from an EMBL/GenBank/DDBJ whole genome shotgun (WGS) entry which is preliminary data.</text>
</comment>
<keyword evidence="2" id="KW-1185">Reference proteome</keyword>
<evidence type="ECO:0000313" key="2">
    <source>
        <dbReference type="Proteomes" id="UP001222932"/>
    </source>
</evidence>
<reference evidence="1" key="1">
    <citation type="journal article" date="2023" name="BMC Genomics">
        <title>Chromosome-level genome assemblies of Cutaneotrichosporon spp. (Trichosporonales, Basidiomycota) reveal imbalanced evolution between nucleotide sequences and chromosome synteny.</title>
        <authorList>
            <person name="Kobayashi Y."/>
            <person name="Kayamori A."/>
            <person name="Aoki K."/>
            <person name="Shiwa Y."/>
            <person name="Matsutani M."/>
            <person name="Fujita N."/>
            <person name="Sugita T."/>
            <person name="Iwasaki W."/>
            <person name="Tanaka N."/>
            <person name="Takashima M."/>
        </authorList>
    </citation>
    <scope>NUCLEOTIDE SEQUENCE</scope>
    <source>
        <strain evidence="1">HIS016</strain>
    </source>
</reference>
<dbReference type="EMBL" id="BTCM01000004">
    <property type="protein sequence ID" value="GMK57450.1"/>
    <property type="molecule type" value="Genomic_DNA"/>
</dbReference>
<dbReference type="AlphaFoldDB" id="A0AAD3TV53"/>
<dbReference type="Proteomes" id="UP001222932">
    <property type="component" value="Unassembled WGS sequence"/>
</dbReference>
<proteinExistence type="predicted"/>
<reference evidence="1" key="2">
    <citation type="submission" date="2023-06" db="EMBL/GenBank/DDBJ databases">
        <authorList>
            <person name="Kobayashi Y."/>
            <person name="Kayamori A."/>
            <person name="Aoki K."/>
            <person name="Shiwa Y."/>
            <person name="Fujita N."/>
            <person name="Sugita T."/>
            <person name="Iwasaki W."/>
            <person name="Tanaka N."/>
            <person name="Takashima M."/>
        </authorList>
    </citation>
    <scope>NUCLEOTIDE SEQUENCE</scope>
    <source>
        <strain evidence="1">HIS016</strain>
    </source>
</reference>
<name>A0AAD3TV53_9TREE</name>
<sequence>MPAAMTLQTVKLRAGPYPAARPFVPVTQPAAGPVAIDATMYPHLIDMVLDHAEHGLLIALRAVSRSIRDRCDARLARHLVMAPRHLLPAASPTATHLPLAPPGPRWAESEWEEWEDPPDALLPLGPPSRCEEGFKVSITSPYGRVPLFRAWQQAIWSDTWAEVDDQPLSMESKLRAMLCVRGTQVIDVVGAIIDPRPALVFQLISHPIVLRLRRDETGIAPQMAIGAALPSDFDVIKLYSIVLDNVHTAVLFCNLWDTLDPALQHPDVSHPSLSECKQNLRRIVLNLYFDPEALCIPRDLNDAEYPLSVREAVFIFHAKPGHRPRGAVRAEPEDIDRYLDLMFETMGFYLSDMTHTLVNVDDLNPAWADGGDWPTHIREKIGRDLRLRSPDGGEDPESILDRQLRILTLDELRQEVGDEQFRLETVEDLGA</sequence>
<gene>
    <name evidence="1" type="ORF">CspeluHIS016_0402840</name>
</gene>
<accession>A0AAD3TV53</accession>
<evidence type="ECO:0000313" key="1">
    <source>
        <dbReference type="EMBL" id="GMK57450.1"/>
    </source>
</evidence>
<protein>
    <submittedName>
        <fullName evidence="1">Uncharacterized protein</fullName>
    </submittedName>
</protein>